<evidence type="ECO:0000313" key="2">
    <source>
        <dbReference type="EMBL" id="PZN73472.1"/>
    </source>
</evidence>
<dbReference type="Pfam" id="PF08867">
    <property type="entry name" value="FRG"/>
    <property type="match status" value="1"/>
</dbReference>
<dbReference type="AlphaFoldDB" id="A0A2W4QN91"/>
<evidence type="ECO:0000313" key="3">
    <source>
        <dbReference type="Proteomes" id="UP000249396"/>
    </source>
</evidence>
<reference evidence="2 3" key="1">
    <citation type="journal article" date="2018" name="Aquat. Microb. Ecol.">
        <title>Gammaproteobacterial methanotrophs dominate.</title>
        <authorList>
            <person name="Rissanen A.J."/>
            <person name="Saarenheimo J."/>
            <person name="Tiirola M."/>
            <person name="Peura S."/>
            <person name="Aalto S.L."/>
            <person name="Karvinen A."/>
            <person name="Nykanen H."/>
        </authorList>
    </citation>
    <scope>NUCLEOTIDE SEQUENCE [LARGE SCALE GENOMIC DNA]</scope>
    <source>
        <strain evidence="2">AMbin10</strain>
    </source>
</reference>
<feature type="domain" description="FRG" evidence="1">
    <location>
        <begin position="22"/>
        <end position="117"/>
    </location>
</feature>
<protein>
    <recommendedName>
        <fullName evidence="1">FRG domain-containing protein</fullName>
    </recommendedName>
</protein>
<gene>
    <name evidence="2" type="ORF">DM484_22535</name>
</gene>
<dbReference type="EMBL" id="QJPH01000456">
    <property type="protein sequence ID" value="PZN73472.1"/>
    <property type="molecule type" value="Genomic_DNA"/>
</dbReference>
<name>A0A2W4QN91_9GAMM</name>
<organism evidence="2 3">
    <name type="scientific">Candidatus Methylumidiphilus alinenensis</name>
    <dbReference type="NCBI Taxonomy" id="2202197"/>
    <lineage>
        <taxon>Bacteria</taxon>
        <taxon>Pseudomonadati</taxon>
        <taxon>Pseudomonadota</taxon>
        <taxon>Gammaproteobacteria</taxon>
        <taxon>Methylococcales</taxon>
        <taxon>Candidatus Methylumidiphilus</taxon>
    </lineage>
</organism>
<proteinExistence type="predicted"/>
<dbReference type="Proteomes" id="UP000249396">
    <property type="component" value="Unassembled WGS sequence"/>
</dbReference>
<sequence length="244" mass="28173">MNNYISDQISFVEAQKLVTSQMGRDLFWRGHSDDSWKLRPSAYREGVLDTENNLSAHFYQRAPSRMVNPPKSDKFQSWLFLMQHHGLPTRLLDWSNSPLVALYFAVQSEPDKDGALVAMDPFSLNNYFFGQRVILSDHSSDVIQLFKNPLHNSVANVNKVAAISSTERNQRMLMQSSRFTIHGITTDLYEVDELKPYIMSIFIKKEAKELLMSWLYDIGIRKSYLFPDLDNLADEIKSLSRIKA</sequence>
<accession>A0A2W4QN91</accession>
<dbReference type="InterPro" id="IPR014966">
    <property type="entry name" value="FRG-dom"/>
</dbReference>
<dbReference type="SMART" id="SM00901">
    <property type="entry name" value="FRG"/>
    <property type="match status" value="1"/>
</dbReference>
<evidence type="ECO:0000259" key="1">
    <source>
        <dbReference type="SMART" id="SM00901"/>
    </source>
</evidence>
<comment type="caution">
    <text evidence="2">The sequence shown here is derived from an EMBL/GenBank/DDBJ whole genome shotgun (WGS) entry which is preliminary data.</text>
</comment>